<dbReference type="AlphaFoldDB" id="A0A0N0P6N1"/>
<evidence type="ECO:0000313" key="3">
    <source>
        <dbReference type="Proteomes" id="UP000038009"/>
    </source>
</evidence>
<organism evidence="2 3">
    <name type="scientific">Leptomonas seymouri</name>
    <dbReference type="NCBI Taxonomy" id="5684"/>
    <lineage>
        <taxon>Eukaryota</taxon>
        <taxon>Discoba</taxon>
        <taxon>Euglenozoa</taxon>
        <taxon>Kinetoplastea</taxon>
        <taxon>Metakinetoplastina</taxon>
        <taxon>Trypanosomatida</taxon>
        <taxon>Trypanosomatidae</taxon>
        <taxon>Leishmaniinae</taxon>
        <taxon>Leptomonas</taxon>
    </lineage>
</organism>
<evidence type="ECO:0000313" key="2">
    <source>
        <dbReference type="EMBL" id="KPI87809.1"/>
    </source>
</evidence>
<comment type="caution">
    <text evidence="2">The sequence shown here is derived from an EMBL/GenBank/DDBJ whole genome shotgun (WGS) entry which is preliminary data.</text>
</comment>
<protein>
    <submittedName>
        <fullName evidence="2">Uncharacterized protein</fullName>
    </submittedName>
</protein>
<gene>
    <name evidence="2" type="ORF">ABL78_3108</name>
</gene>
<reference evidence="2 3" key="1">
    <citation type="journal article" date="2015" name="PLoS Pathog.">
        <title>Leptomonas seymouri: Adaptations to the Dixenous Life Cycle Analyzed by Genome Sequencing, Transcriptome Profiling and Co-infection with Leishmania donovani.</title>
        <authorList>
            <person name="Kraeva N."/>
            <person name="Butenko A."/>
            <person name="Hlavacova J."/>
            <person name="Kostygov A."/>
            <person name="Myskova J."/>
            <person name="Grybchuk D."/>
            <person name="Lestinova T."/>
            <person name="Votypka J."/>
            <person name="Volf P."/>
            <person name="Opperdoes F."/>
            <person name="Flegontov P."/>
            <person name="Lukes J."/>
            <person name="Yurchenko V."/>
        </authorList>
    </citation>
    <scope>NUCLEOTIDE SEQUENCE [LARGE SCALE GENOMIC DNA]</scope>
    <source>
        <strain evidence="2 3">ATCC 30220</strain>
    </source>
</reference>
<sequence length="254" mass="28345">MPSLHSNTALCAHPPRDDSKADACAAAPPAVPSASSTCDLIIKVPKAKRASDDEQLFNPSRPAEEELAELSTMISSWREKRLIELQEESRLKKETGVAQVEATMEKRIQQRREAERLRARQRMGRLLDTLGPRLEQCLQNVSSSFSCVENGQVTEPNALRCDQLTDVPTTAPQHLDSPMTQALVACARHHVIGCQQLSVEERDSRNIIERSHRFAVEVSQLVADETQFRCYLETWEDSWSKRLMAAAAASPAVE</sequence>
<dbReference type="OrthoDB" id="264016at2759"/>
<dbReference type="EMBL" id="LJSK01000073">
    <property type="protein sequence ID" value="KPI87809.1"/>
    <property type="molecule type" value="Genomic_DNA"/>
</dbReference>
<accession>A0A0N0P6N1</accession>
<dbReference type="Proteomes" id="UP000038009">
    <property type="component" value="Unassembled WGS sequence"/>
</dbReference>
<evidence type="ECO:0000256" key="1">
    <source>
        <dbReference type="SAM" id="MobiDB-lite"/>
    </source>
</evidence>
<dbReference type="OMA" id="VFATHRC"/>
<name>A0A0N0P6N1_LEPSE</name>
<dbReference type="VEuPathDB" id="TriTrypDB:Lsey_0073_0200"/>
<feature type="region of interest" description="Disordered" evidence="1">
    <location>
        <begin position="1"/>
        <end position="24"/>
    </location>
</feature>
<keyword evidence="3" id="KW-1185">Reference proteome</keyword>
<proteinExistence type="predicted"/>